<feature type="region of interest" description="Disordered" evidence="1">
    <location>
        <begin position="112"/>
        <end position="131"/>
    </location>
</feature>
<evidence type="ECO:0000256" key="1">
    <source>
        <dbReference type="SAM" id="MobiDB-lite"/>
    </source>
</evidence>
<protein>
    <submittedName>
        <fullName evidence="5">Transposase</fullName>
    </submittedName>
</protein>
<dbReference type="EMBL" id="BLLO01000006">
    <property type="protein sequence ID" value="GFH75579.1"/>
    <property type="molecule type" value="Genomic_DNA"/>
</dbReference>
<dbReference type="PROSITE" id="PS50994">
    <property type="entry name" value="INTEGRASE"/>
    <property type="match status" value="1"/>
</dbReference>
<gene>
    <name evidence="5" type="ORF">GCM10010227_49180</name>
    <name evidence="3" type="ORF">Sgou_02490</name>
    <name evidence="4" type="ORF">Sgou_51400</name>
</gene>
<dbReference type="InterPro" id="IPR036397">
    <property type="entry name" value="RNaseH_sf"/>
</dbReference>
<evidence type="ECO:0000313" key="7">
    <source>
        <dbReference type="Proteomes" id="UP000660975"/>
    </source>
</evidence>
<dbReference type="GO" id="GO:0015074">
    <property type="term" value="P:DNA integration"/>
    <property type="evidence" value="ECO:0007669"/>
    <property type="project" value="InterPro"/>
</dbReference>
<dbReference type="SUPFAM" id="SSF53098">
    <property type="entry name" value="Ribonuclease H-like"/>
    <property type="match status" value="1"/>
</dbReference>
<reference evidence="5" key="1">
    <citation type="journal article" date="2014" name="Int. J. Syst. Evol. Microbiol.">
        <title>Complete genome sequence of Corynebacterium casei LMG S-19264T (=DSM 44701T), isolated from a smear-ripened cheese.</title>
        <authorList>
            <consortium name="US DOE Joint Genome Institute (JGI-PGF)"/>
            <person name="Walter F."/>
            <person name="Albersmeier A."/>
            <person name="Kalinowski J."/>
            <person name="Ruckert C."/>
        </authorList>
    </citation>
    <scope>NUCLEOTIDE SEQUENCE</scope>
    <source>
        <strain evidence="5">JCM 4136</strain>
    </source>
</reference>
<comment type="caution">
    <text evidence="5">The sequence shown here is derived from an EMBL/GenBank/DDBJ whole genome shotgun (WGS) entry which is preliminary data.</text>
</comment>
<feature type="compositionally biased region" description="Basic and acidic residues" evidence="1">
    <location>
        <begin position="650"/>
        <end position="668"/>
    </location>
</feature>
<evidence type="ECO:0000259" key="2">
    <source>
        <dbReference type="PROSITE" id="PS50994"/>
    </source>
</evidence>
<feature type="compositionally biased region" description="Basic and acidic residues" evidence="1">
    <location>
        <begin position="115"/>
        <end position="129"/>
    </location>
</feature>
<reference evidence="3 6" key="2">
    <citation type="submission" date="2020-02" db="EMBL/GenBank/DDBJ databases">
        <title>Whole genome shotgun sequence of Streptomyces gougerotii NBRC 13043.</title>
        <authorList>
            <person name="Ichikawa N."/>
            <person name="Komaki H."/>
            <person name="Tamura T."/>
        </authorList>
    </citation>
    <scope>NUCLEOTIDE SEQUENCE [LARGE SCALE GENOMIC DNA]</scope>
    <source>
        <strain evidence="3 6">NBRC 13043</strain>
    </source>
</reference>
<feature type="domain" description="Integrase catalytic" evidence="2">
    <location>
        <begin position="271"/>
        <end position="502"/>
    </location>
</feature>
<sequence>MTAEGAVRLRYGTRLWLDDEVHTVTGVTDDGVRLRSESGAWTVIGVGHLLADPTFRLCNDSEVPEGEPSGEQDAVERKLWLDAAALFDKLTDKQLEDLQSAQEHLLEMTTGYRGGDAENARPGEPRPEYAPDLPLVQRVRSKARELGYSEQQIWRRLRRWREEGPWGLVDRRSHRPSDPLAGVDPRLIDAILTQHHVTEADDSTGSLNRLRRRVERRLADVHPAPDVVKMPSQKSFNRYVAALLPGLYTTGQATTRQSVANRPDGHYQPITASRPGELVMIDTSWLDVRAYDPVEDVVFSVDLTIAIDVCTRSLLGWRLVPKGTKAVDAGMVIADAMMPEPMRPGWPDGLRHRMLRLPCEPLLAQDERFAAAAARPVVFPEKIVIDHGKAFASQAVKNVCRRYGITIQDTRKYRPTDKPQVEAAFKTIRSQFSQHIAGYKGNHVVHRGRDVDAVARWTIEELEEFFAEYVVATYQSRRHKGLVLPGFPEISLSPNDAYRLAVHRCGYIAAPRDANLFLELLPIHWCTITNRRIQKNYLHYSAPVLRTHNGTKSPYPQANGTWPIRYDPRDVTQVYFHDPYTGIWHTLRWSHALTGLEPFTDITLRQVKQELRTRGRDPQDQEAVLDALLDLQNRTDAPEASTARSRRARARDAERARAAARDRARTELVDSAADTPITEPRLRAVPPLPPGNENEEEVTIDFDALPSYEVWGGRPEKDGAP</sequence>
<dbReference type="GO" id="GO:0003676">
    <property type="term" value="F:nucleic acid binding"/>
    <property type="evidence" value="ECO:0007669"/>
    <property type="project" value="InterPro"/>
</dbReference>
<feature type="region of interest" description="Disordered" evidence="1">
    <location>
        <begin position="632"/>
        <end position="721"/>
    </location>
</feature>
<dbReference type="InterPro" id="IPR001584">
    <property type="entry name" value="Integrase_cat-core"/>
</dbReference>
<evidence type="ECO:0000313" key="6">
    <source>
        <dbReference type="Proteomes" id="UP000480804"/>
    </source>
</evidence>
<name>A0A6A0CDK4_9ACTN</name>
<accession>A0A6A0CDK4</accession>
<dbReference type="EMBL" id="BLLO01000026">
    <property type="protein sequence ID" value="GFH80470.1"/>
    <property type="molecule type" value="Genomic_DNA"/>
</dbReference>
<dbReference type="RefSeq" id="WP_189401262.1">
    <property type="nucleotide sequence ID" value="NZ_BLLO01000006.1"/>
</dbReference>
<dbReference type="EMBL" id="BMSC01000020">
    <property type="protein sequence ID" value="GGU88580.1"/>
    <property type="molecule type" value="Genomic_DNA"/>
</dbReference>
<dbReference type="InterPro" id="IPR012337">
    <property type="entry name" value="RNaseH-like_sf"/>
</dbReference>
<evidence type="ECO:0000313" key="4">
    <source>
        <dbReference type="EMBL" id="GFH80470.1"/>
    </source>
</evidence>
<proteinExistence type="predicted"/>
<keyword evidence="6" id="KW-1185">Reference proteome</keyword>
<evidence type="ECO:0000313" key="5">
    <source>
        <dbReference type="EMBL" id="GGU88580.1"/>
    </source>
</evidence>
<reference evidence="5" key="3">
    <citation type="submission" date="2020-09" db="EMBL/GenBank/DDBJ databases">
        <authorList>
            <person name="Sun Q."/>
            <person name="Ohkuma M."/>
        </authorList>
    </citation>
    <scope>NUCLEOTIDE SEQUENCE</scope>
    <source>
        <strain evidence="5">JCM 4136</strain>
    </source>
</reference>
<organism evidence="5 7">
    <name type="scientific">Streptomyces gougerotii</name>
    <dbReference type="NCBI Taxonomy" id="53448"/>
    <lineage>
        <taxon>Bacteria</taxon>
        <taxon>Bacillati</taxon>
        <taxon>Actinomycetota</taxon>
        <taxon>Actinomycetes</taxon>
        <taxon>Kitasatosporales</taxon>
        <taxon>Streptomycetaceae</taxon>
        <taxon>Streptomyces</taxon>
        <taxon>Streptomyces diastaticus group</taxon>
    </lineage>
</organism>
<dbReference type="Gene3D" id="3.30.420.10">
    <property type="entry name" value="Ribonuclease H-like superfamily/Ribonuclease H"/>
    <property type="match status" value="1"/>
</dbReference>
<evidence type="ECO:0000313" key="3">
    <source>
        <dbReference type="EMBL" id="GFH75579.1"/>
    </source>
</evidence>
<dbReference type="Proteomes" id="UP000660975">
    <property type="component" value="Unassembled WGS sequence"/>
</dbReference>
<dbReference type="Proteomes" id="UP000480804">
    <property type="component" value="Unassembled WGS sequence"/>
</dbReference>
<dbReference type="AlphaFoldDB" id="A0A6A0CDK4"/>